<proteinExistence type="predicted"/>
<reference evidence="1 2" key="1">
    <citation type="submission" date="2024-07" db="EMBL/GenBank/DDBJ databases">
        <title>The genome sequence of type strain Sediminicola arcticus GDMCC 1.2805.</title>
        <authorList>
            <person name="Liu Y."/>
        </authorList>
    </citation>
    <scope>NUCLEOTIDE SEQUENCE [LARGE SCALE GENOMIC DNA]</scope>
    <source>
        <strain evidence="1 2">GDMCC 1.2805</strain>
    </source>
</reference>
<dbReference type="InterPro" id="IPR034122">
    <property type="entry name" value="Retropepsin-like_bacterial"/>
</dbReference>
<comment type="caution">
    <text evidence="1">The sequence shown here is derived from an EMBL/GenBank/DDBJ whole genome shotgun (WGS) entry which is preliminary data.</text>
</comment>
<dbReference type="PROSITE" id="PS51257">
    <property type="entry name" value="PROKAR_LIPOPROTEIN"/>
    <property type="match status" value="1"/>
</dbReference>
<name>A0ABV2SS83_9FLAO</name>
<dbReference type="InterPro" id="IPR021109">
    <property type="entry name" value="Peptidase_aspartic_dom_sf"/>
</dbReference>
<sequence length="175" mass="19233">MKNIKILLFVVVIIFGCNRPNRGATRNTDSRQEVSSKSKKVYGQRSAGQNIVKMNYAHGVYEVPIEINGTPMNFIFDTGASSISISATEAMFLYKQGKITDEDIVGSLYFQDATGSISEGTEVILKSVKIGNREIKNVKASIVHNLNAPLLLGQSALAQFGKVTIDYNSKYISFE</sequence>
<dbReference type="Proteomes" id="UP001549799">
    <property type="component" value="Unassembled WGS sequence"/>
</dbReference>
<dbReference type="InterPro" id="IPR001969">
    <property type="entry name" value="Aspartic_peptidase_AS"/>
</dbReference>
<dbReference type="Pfam" id="PF13975">
    <property type="entry name" value="gag-asp_proteas"/>
    <property type="match status" value="1"/>
</dbReference>
<organism evidence="1 2">
    <name type="scientific">Sediminicola arcticus</name>
    <dbReference type="NCBI Taxonomy" id="1574308"/>
    <lineage>
        <taxon>Bacteria</taxon>
        <taxon>Pseudomonadati</taxon>
        <taxon>Bacteroidota</taxon>
        <taxon>Flavobacteriia</taxon>
        <taxon>Flavobacteriales</taxon>
        <taxon>Flavobacteriaceae</taxon>
        <taxon>Sediminicola</taxon>
    </lineage>
</organism>
<dbReference type="RefSeq" id="WP_354613513.1">
    <property type="nucleotide sequence ID" value="NZ_JBEXAE010000001.1"/>
</dbReference>
<protein>
    <submittedName>
        <fullName evidence="1">Retropepsin-like aspartic protease</fullName>
    </submittedName>
</protein>
<dbReference type="SUPFAM" id="SSF50630">
    <property type="entry name" value="Acid proteases"/>
    <property type="match status" value="1"/>
</dbReference>
<dbReference type="PROSITE" id="PS00141">
    <property type="entry name" value="ASP_PROTEASE"/>
    <property type="match status" value="1"/>
</dbReference>
<evidence type="ECO:0000313" key="2">
    <source>
        <dbReference type="Proteomes" id="UP001549799"/>
    </source>
</evidence>
<evidence type="ECO:0000313" key="1">
    <source>
        <dbReference type="EMBL" id="MET6989144.1"/>
    </source>
</evidence>
<keyword evidence="2" id="KW-1185">Reference proteome</keyword>
<gene>
    <name evidence="1" type="ORF">ABXZ36_00620</name>
</gene>
<dbReference type="CDD" id="cd05483">
    <property type="entry name" value="retropepsin_like_bacteria"/>
    <property type="match status" value="1"/>
</dbReference>
<dbReference type="Gene3D" id="2.40.70.10">
    <property type="entry name" value="Acid Proteases"/>
    <property type="match status" value="1"/>
</dbReference>
<accession>A0ABV2SS83</accession>
<dbReference type="EMBL" id="JBEXAE010000001">
    <property type="protein sequence ID" value="MET6989144.1"/>
    <property type="molecule type" value="Genomic_DNA"/>
</dbReference>